<dbReference type="RefSeq" id="WP_165634765.1">
    <property type="nucleotide sequence ID" value="NZ_FNKK01000002.1"/>
</dbReference>
<dbReference type="GO" id="GO:0006355">
    <property type="term" value="P:regulation of DNA-templated transcription"/>
    <property type="evidence" value="ECO:0007669"/>
    <property type="project" value="InterPro"/>
</dbReference>
<dbReference type="EMBL" id="FNKK01000002">
    <property type="protein sequence ID" value="SDQ82224.1"/>
    <property type="molecule type" value="Genomic_DNA"/>
</dbReference>
<dbReference type="SUPFAM" id="SSF51215">
    <property type="entry name" value="Regulatory protein AraC"/>
    <property type="match status" value="1"/>
</dbReference>
<evidence type="ECO:0000256" key="1">
    <source>
        <dbReference type="ARBA" id="ARBA00023015"/>
    </source>
</evidence>
<keyword evidence="6" id="KW-1185">Reference proteome</keyword>
<feature type="domain" description="AraC-type arabinose-binding/dimerisation" evidence="4">
    <location>
        <begin position="37"/>
        <end position="157"/>
    </location>
</feature>
<keyword evidence="1" id="KW-0805">Transcription regulation</keyword>
<dbReference type="Pfam" id="PF02311">
    <property type="entry name" value="AraC_binding"/>
    <property type="match status" value="1"/>
</dbReference>
<evidence type="ECO:0000259" key="4">
    <source>
        <dbReference type="Pfam" id="PF02311"/>
    </source>
</evidence>
<dbReference type="GO" id="GO:0003677">
    <property type="term" value="F:DNA binding"/>
    <property type="evidence" value="ECO:0007669"/>
    <property type="project" value="UniProtKB-KW"/>
</dbReference>
<protein>
    <submittedName>
        <fullName evidence="5">AraC-like ligand binding domain-containing protein</fullName>
    </submittedName>
</protein>
<dbReference type="InterPro" id="IPR003313">
    <property type="entry name" value="AraC-bd"/>
</dbReference>
<sequence>MATDHAHRPAGRRIEGRLHDDVLLERHHYPPGPAIVLPSHAHDDYHVCLNLGTAGSYHYRGARHVIPPGSLSVIMPDEVHLARDLDDRDHASSCTLLYVGSEHMRKAAAEHGGPRAGLPYFSDPLIRDDDLVRRFTRLYAQLDEPALARDTHLTSVLSALVTRYGGIRTASPPESGPRRAVDVVRAYLHDNYAADVSLTDLARLVDLSP</sequence>
<dbReference type="Proteomes" id="UP000217103">
    <property type="component" value="Unassembled WGS sequence"/>
</dbReference>
<evidence type="ECO:0000256" key="3">
    <source>
        <dbReference type="ARBA" id="ARBA00023163"/>
    </source>
</evidence>
<evidence type="ECO:0000313" key="6">
    <source>
        <dbReference type="Proteomes" id="UP000217103"/>
    </source>
</evidence>
<reference evidence="5 6" key="1">
    <citation type="submission" date="2016-10" db="EMBL/GenBank/DDBJ databases">
        <authorList>
            <person name="de Groot N.N."/>
        </authorList>
    </citation>
    <scope>NUCLEOTIDE SEQUENCE [LARGE SCALE GENOMIC DNA]</scope>
    <source>
        <strain evidence="5 6">DSM 43794</strain>
    </source>
</reference>
<dbReference type="PANTHER" id="PTHR46796:SF2">
    <property type="entry name" value="TRANSCRIPTIONAL REGULATORY PROTEIN"/>
    <property type="match status" value="1"/>
</dbReference>
<name>A0A1H1E0E3_9ACTN</name>
<evidence type="ECO:0000313" key="5">
    <source>
        <dbReference type="EMBL" id="SDQ82224.1"/>
    </source>
</evidence>
<dbReference type="STRING" id="35622.SAMN04489764_2256"/>
<dbReference type="AlphaFoldDB" id="A0A1H1E0E3"/>
<gene>
    <name evidence="5" type="ORF">SAMN04489764_2256</name>
</gene>
<evidence type="ECO:0000256" key="2">
    <source>
        <dbReference type="ARBA" id="ARBA00023125"/>
    </source>
</evidence>
<accession>A0A1H1E0E3</accession>
<keyword evidence="3" id="KW-0804">Transcription</keyword>
<organism evidence="5 6">
    <name type="scientific">Thermostaphylospora chromogena</name>
    <dbReference type="NCBI Taxonomy" id="35622"/>
    <lineage>
        <taxon>Bacteria</taxon>
        <taxon>Bacillati</taxon>
        <taxon>Actinomycetota</taxon>
        <taxon>Actinomycetes</taxon>
        <taxon>Streptosporangiales</taxon>
        <taxon>Thermomonosporaceae</taxon>
        <taxon>Thermostaphylospora</taxon>
    </lineage>
</organism>
<dbReference type="InterPro" id="IPR050204">
    <property type="entry name" value="AraC_XylS_family_regulators"/>
</dbReference>
<keyword evidence="2" id="KW-0238">DNA-binding</keyword>
<dbReference type="InterPro" id="IPR037923">
    <property type="entry name" value="HTH-like"/>
</dbReference>
<dbReference type="PANTHER" id="PTHR46796">
    <property type="entry name" value="HTH-TYPE TRANSCRIPTIONAL ACTIVATOR RHAS-RELATED"/>
    <property type="match status" value="1"/>
</dbReference>
<proteinExistence type="predicted"/>